<feature type="region of interest" description="Disordered" evidence="1">
    <location>
        <begin position="297"/>
        <end position="320"/>
    </location>
</feature>
<feature type="compositionally biased region" description="Basic residues" evidence="1">
    <location>
        <begin position="62"/>
        <end position="74"/>
    </location>
</feature>
<dbReference type="InterPro" id="IPR027417">
    <property type="entry name" value="P-loop_NTPase"/>
</dbReference>
<dbReference type="Pfam" id="PF23232">
    <property type="entry name" value="AAA_lid_13"/>
    <property type="match status" value="1"/>
</dbReference>
<evidence type="ECO:0000259" key="2">
    <source>
        <dbReference type="Pfam" id="PF22942"/>
    </source>
</evidence>
<proteinExistence type="predicted"/>
<name>A0A8H5U5G7_FUSCI</name>
<feature type="region of interest" description="Disordered" evidence="1">
    <location>
        <begin position="182"/>
        <end position="228"/>
    </location>
</feature>
<keyword evidence="5" id="KW-1185">Reference proteome</keyword>
<evidence type="ECO:0000259" key="3">
    <source>
        <dbReference type="Pfam" id="PF23232"/>
    </source>
</evidence>
<dbReference type="SUPFAM" id="SSF52540">
    <property type="entry name" value="P-loop containing nucleoside triphosphate hydrolases"/>
    <property type="match status" value="1"/>
</dbReference>
<dbReference type="Pfam" id="PF22942">
    <property type="entry name" value="DUF7025"/>
    <property type="match status" value="1"/>
</dbReference>
<dbReference type="PANTHER" id="PTHR46411">
    <property type="entry name" value="FAMILY ATPASE, PUTATIVE-RELATED"/>
    <property type="match status" value="1"/>
</dbReference>
<feature type="compositionally biased region" description="Basic and acidic residues" evidence="1">
    <location>
        <begin position="202"/>
        <end position="224"/>
    </location>
</feature>
<comment type="caution">
    <text evidence="4">The sequence shown here is derived from an EMBL/GenBank/DDBJ whole genome shotgun (WGS) entry which is preliminary data.</text>
</comment>
<dbReference type="InterPro" id="IPR056599">
    <property type="entry name" value="AAA_lid_fung"/>
</dbReference>
<gene>
    <name evidence="4" type="ORF">FCIRC_4028</name>
</gene>
<reference evidence="4 5" key="2">
    <citation type="submission" date="2020-05" db="EMBL/GenBank/DDBJ databases">
        <title>Identification and distribution of gene clusters putatively required for synthesis of sphingolipid metabolism inhibitors in phylogenetically diverse species of the filamentous fungus Fusarium.</title>
        <authorList>
            <person name="Kim H.-S."/>
            <person name="Busman M."/>
            <person name="Brown D.W."/>
            <person name="Divon H."/>
            <person name="Uhlig S."/>
            <person name="Proctor R.H."/>
        </authorList>
    </citation>
    <scope>NUCLEOTIDE SEQUENCE [LARGE SCALE GENOMIC DNA]</scope>
    <source>
        <strain evidence="4 5">NRRL 25331</strain>
    </source>
</reference>
<dbReference type="EMBL" id="JAAQPE010000130">
    <property type="protein sequence ID" value="KAF5684324.1"/>
    <property type="molecule type" value="Genomic_DNA"/>
</dbReference>
<feature type="compositionally biased region" description="Polar residues" evidence="1">
    <location>
        <begin position="297"/>
        <end position="313"/>
    </location>
</feature>
<evidence type="ECO:0000313" key="5">
    <source>
        <dbReference type="Proteomes" id="UP000572754"/>
    </source>
</evidence>
<organism evidence="4 5">
    <name type="scientific">Fusarium circinatum</name>
    <name type="common">Pitch canker fungus</name>
    <name type="synonym">Gibberella circinata</name>
    <dbReference type="NCBI Taxonomy" id="48490"/>
    <lineage>
        <taxon>Eukaryota</taxon>
        <taxon>Fungi</taxon>
        <taxon>Dikarya</taxon>
        <taxon>Ascomycota</taxon>
        <taxon>Pezizomycotina</taxon>
        <taxon>Sordariomycetes</taxon>
        <taxon>Hypocreomycetidae</taxon>
        <taxon>Hypocreales</taxon>
        <taxon>Nectriaceae</taxon>
        <taxon>Fusarium</taxon>
        <taxon>Fusarium fujikuroi species complex</taxon>
    </lineage>
</organism>
<feature type="region of interest" description="Disordered" evidence="1">
    <location>
        <begin position="1"/>
        <end position="76"/>
    </location>
</feature>
<dbReference type="Gene3D" id="3.40.50.300">
    <property type="entry name" value="P-loop containing nucleotide triphosphate hydrolases"/>
    <property type="match status" value="1"/>
</dbReference>
<accession>A0A8H5U5G7</accession>
<feature type="compositionally biased region" description="Polar residues" evidence="1">
    <location>
        <begin position="1"/>
        <end position="13"/>
    </location>
</feature>
<evidence type="ECO:0000313" key="4">
    <source>
        <dbReference type="EMBL" id="KAF5684324.1"/>
    </source>
</evidence>
<dbReference type="Proteomes" id="UP000572754">
    <property type="component" value="Unassembled WGS sequence"/>
</dbReference>
<feature type="domain" description="AAA+ ATPase lid" evidence="3">
    <location>
        <begin position="862"/>
        <end position="948"/>
    </location>
</feature>
<feature type="compositionally biased region" description="Basic and acidic residues" evidence="1">
    <location>
        <begin position="28"/>
        <end position="45"/>
    </location>
</feature>
<sequence length="961" mass="109741">MDLASLDQSNSKGSHQEELNEEDQIPSDDGHDYSSEDSETDRRDLYISSTISQDDTRGKGFKERKKLAPLKNKHNAGDISLNTTGFMHAAGPGFLQPPMRPYPGLPAHMRSQLPGRPPFGGILGPASFPTRLMPSGLAKNKDYPEQKVNKDAKWRHSTAEIRHGPAGSGLENNSVTRKALGPDQVQVASERSLVGTSALSNDKTHAESSQEDRINKGSATKEVDNNGFPGGMGLSESLSYIAQKYLGIDMLDQSTEAIRFGGYLLDTIEMLQTQLSYSQARNDSENRQQCYNCNANKHSEQIDQQSRGVSNLSSEDRDKREEEVINFRKLHRIYCSDPEHRHDNQLFEDEPKFINDDAFGNNELTGQMPIKNLARYTSKHASLYFIIIQEHTCNMGFDGPRKRLPSKRLERMRIVSPALRKAVERVAKYPPFPLPTMPIMPFPLEDQESEMDAPYDFFFHHRKELAELEQNSKVYGDVVRPLQSFLDQYYQREYQTAEALFEQGRVTSRHVGKLFEPNRMVVSQHGPTITAYILNSFSSEGDCTIAFRGWSWQVNGMKLVRKTWDAIMDIDPEEEIDITKLSIYPLIYAKAGVEDELEARGEKVWSMKGRHLCVYSGWNWNQDHHYTNARFMIDMSTYQKMHLSRLDSVPIPLRVDRWPVTLHRSSALSREHKMLLPPSAYGFNLEQKNWVSLDVEKIGPINWNKKAFERLVLDSDTKQLIHALIDVKTSKEHKMDDIIPGKGNGLIILLHGSPVTLLSVAEMAKKPLYRVTCGDIGTEAQEVEKYLQSVLYLGKIWDCVLLMDEADVFLEERSMADLQRNSLVSGELIFNGILILTSNRVGTFDEAFKSRIQVAIHYKDLTLDSRKKIWENFFEMIEEANEDVDMLGLKSRLDILAKEEMNGRQIRNALLTARQLAKHRNEQLNWDQLSQVMRTSAAFNKYLKAVRGHSDEQWAREEMLR</sequence>
<evidence type="ECO:0000256" key="1">
    <source>
        <dbReference type="SAM" id="MobiDB-lite"/>
    </source>
</evidence>
<feature type="compositionally biased region" description="Polar residues" evidence="1">
    <location>
        <begin position="186"/>
        <end position="201"/>
    </location>
</feature>
<feature type="domain" description="DUF7025" evidence="2">
    <location>
        <begin position="498"/>
        <end position="589"/>
    </location>
</feature>
<dbReference type="AlphaFoldDB" id="A0A8H5U5G7"/>
<reference evidence="5" key="1">
    <citation type="journal article" date="2020" name="BMC Genomics">
        <title>Correction to: Identification and distribution of gene clusters required for synthesis of sphingolipid metabolism inhibitors in diverse species of the filamentous fungus Fusarium.</title>
        <authorList>
            <person name="Kim H.S."/>
            <person name="Lohmar J.M."/>
            <person name="Busman M."/>
            <person name="Brown D.W."/>
            <person name="Naumann T.A."/>
            <person name="Divon H.H."/>
            <person name="Lysoe E."/>
            <person name="Uhlig S."/>
            <person name="Proctor R.H."/>
        </authorList>
    </citation>
    <scope>NUCLEOTIDE SEQUENCE [LARGE SCALE GENOMIC DNA]</scope>
    <source>
        <strain evidence="5">NRRL 25331</strain>
    </source>
</reference>
<protein>
    <submittedName>
        <fullName evidence="4">AAA family ATPase</fullName>
    </submittedName>
</protein>
<dbReference type="PANTHER" id="PTHR46411:SF2">
    <property type="entry name" value="AAA+ ATPASE DOMAIN-CONTAINING PROTEIN"/>
    <property type="match status" value="1"/>
</dbReference>
<dbReference type="InterPro" id="IPR054289">
    <property type="entry name" value="DUF7025"/>
</dbReference>